<dbReference type="AlphaFoldDB" id="A0AAD4SA36"/>
<evidence type="ECO:0000313" key="2">
    <source>
        <dbReference type="Proteomes" id="UP001202328"/>
    </source>
</evidence>
<organism evidence="1 2">
    <name type="scientific">Papaver atlanticum</name>
    <dbReference type="NCBI Taxonomy" id="357466"/>
    <lineage>
        <taxon>Eukaryota</taxon>
        <taxon>Viridiplantae</taxon>
        <taxon>Streptophyta</taxon>
        <taxon>Embryophyta</taxon>
        <taxon>Tracheophyta</taxon>
        <taxon>Spermatophyta</taxon>
        <taxon>Magnoliopsida</taxon>
        <taxon>Ranunculales</taxon>
        <taxon>Papaveraceae</taxon>
        <taxon>Papaveroideae</taxon>
        <taxon>Papaver</taxon>
    </lineage>
</organism>
<name>A0AAD4SA36_9MAGN</name>
<keyword evidence="2" id="KW-1185">Reference proteome</keyword>
<gene>
    <name evidence="1" type="ORF">MKW98_029155</name>
</gene>
<dbReference type="Proteomes" id="UP001202328">
    <property type="component" value="Unassembled WGS sequence"/>
</dbReference>
<proteinExistence type="predicted"/>
<dbReference type="EMBL" id="JAJJMB010012509">
    <property type="protein sequence ID" value="KAI3876203.1"/>
    <property type="molecule type" value="Genomic_DNA"/>
</dbReference>
<evidence type="ECO:0000313" key="1">
    <source>
        <dbReference type="EMBL" id="KAI3876203.1"/>
    </source>
</evidence>
<protein>
    <submittedName>
        <fullName evidence="1">Uncharacterized protein</fullName>
    </submittedName>
</protein>
<comment type="caution">
    <text evidence="1">The sequence shown here is derived from an EMBL/GenBank/DDBJ whole genome shotgun (WGS) entry which is preliminary data.</text>
</comment>
<reference evidence="1" key="1">
    <citation type="submission" date="2022-04" db="EMBL/GenBank/DDBJ databases">
        <title>A functionally conserved STORR gene fusion in Papaver species that diverged 16.8 million years ago.</title>
        <authorList>
            <person name="Catania T."/>
        </authorList>
    </citation>
    <scope>NUCLEOTIDE SEQUENCE</scope>
    <source>
        <strain evidence="1">S-188037</strain>
    </source>
</reference>
<feature type="non-terminal residue" evidence="1">
    <location>
        <position position="1"/>
    </location>
</feature>
<sequence length="72" mass="8025">CFQAFQPLSDDSDLTFLNVRIPYKGSLWLLSKLRTFGDVSCFGFLRKLYASTHEFPVLLSSCGMTQASQIAG</sequence>
<accession>A0AAD4SA36</accession>